<dbReference type="AlphaFoldDB" id="A0A2R4TE64"/>
<keyword evidence="1" id="KW-0472">Membrane</keyword>
<dbReference type="KEGG" id="slk:SLUN_12625"/>
<accession>A0A2R4TE64</accession>
<dbReference type="OrthoDB" id="4333532at2"/>
<name>A0A2R4TE64_9ACTN</name>
<evidence type="ECO:0000256" key="1">
    <source>
        <dbReference type="SAM" id="Phobius"/>
    </source>
</evidence>
<keyword evidence="1" id="KW-0812">Transmembrane</keyword>
<reference evidence="2 3" key="1">
    <citation type="submission" date="2018-01" db="EMBL/GenBank/DDBJ databases">
        <title>Complete genome sequence of Streptomyces lunaelactis MM109T, a Ferroverdin A producer isolated from cave moonmilk deposits.</title>
        <authorList>
            <person name="Naome A."/>
            <person name="Martinet L."/>
            <person name="Maciejewska M."/>
            <person name="Anderssen S."/>
            <person name="Adam D."/>
            <person name="Tenconi E."/>
            <person name="Deflandre B."/>
            <person name="Arguelles-Arias A."/>
            <person name="Calusinska M."/>
            <person name="Copieters W."/>
            <person name="Karim L."/>
            <person name="Hanikenne M."/>
            <person name="Baurain D."/>
            <person name="van Wezel G."/>
            <person name="Smargiasso N."/>
            <person name="de Pauw E."/>
            <person name="Delfosse P."/>
            <person name="Rigali S."/>
        </authorList>
    </citation>
    <scope>NUCLEOTIDE SEQUENCE [LARGE SCALE GENOMIC DNA]</scope>
    <source>
        <strain evidence="2 3">MM109</strain>
    </source>
</reference>
<feature type="transmembrane region" description="Helical" evidence="1">
    <location>
        <begin position="51"/>
        <end position="70"/>
    </location>
</feature>
<evidence type="ECO:0000313" key="3">
    <source>
        <dbReference type="Proteomes" id="UP000244201"/>
    </source>
</evidence>
<protein>
    <submittedName>
        <fullName evidence="2">Uncharacterized protein</fullName>
    </submittedName>
</protein>
<feature type="transmembrane region" description="Helical" evidence="1">
    <location>
        <begin position="20"/>
        <end position="39"/>
    </location>
</feature>
<proteinExistence type="predicted"/>
<dbReference type="EMBL" id="CP026304">
    <property type="protein sequence ID" value="AVZ77409.1"/>
    <property type="molecule type" value="Genomic_DNA"/>
</dbReference>
<gene>
    <name evidence="2" type="ORF">SLUN_12625</name>
</gene>
<organism evidence="2 3">
    <name type="scientific">Streptomyces lunaelactis</name>
    <dbReference type="NCBI Taxonomy" id="1535768"/>
    <lineage>
        <taxon>Bacteria</taxon>
        <taxon>Bacillati</taxon>
        <taxon>Actinomycetota</taxon>
        <taxon>Actinomycetes</taxon>
        <taxon>Kitasatosporales</taxon>
        <taxon>Streptomycetaceae</taxon>
        <taxon>Streptomyces</taxon>
    </lineage>
</organism>
<keyword evidence="3" id="KW-1185">Reference proteome</keyword>
<dbReference type="Proteomes" id="UP000244201">
    <property type="component" value="Chromosome"/>
</dbReference>
<keyword evidence="1" id="KW-1133">Transmembrane helix</keyword>
<evidence type="ECO:0000313" key="2">
    <source>
        <dbReference type="EMBL" id="AVZ77409.1"/>
    </source>
</evidence>
<sequence>MLRRRPRPRREPQGDQRWAADLRAALFCAASLFVLLHLVDFAGGTLDALRSGMWSGLALVLFAVLFPPRVTAGHHWLAVRGLLGERRVSTDLLTHVSRRGGVAQRIVLRDALGNRVELDPKVLAGSPMLWHELDTGARRARERGLLRAGAAVLEGLADRIEGDEARAVFKASGLG</sequence>